<gene>
    <name evidence="1" type="ORF">KGD82_17445</name>
</gene>
<proteinExistence type="predicted"/>
<accession>A0A975L8D4</accession>
<evidence type="ECO:0000313" key="2">
    <source>
        <dbReference type="Proteomes" id="UP000682416"/>
    </source>
</evidence>
<protein>
    <submittedName>
        <fullName evidence="1">Uncharacterized protein</fullName>
    </submittedName>
</protein>
<keyword evidence="2" id="KW-1185">Reference proteome</keyword>
<reference evidence="1" key="1">
    <citation type="submission" date="2021-05" db="EMBL/GenBank/DDBJ databases">
        <authorList>
            <person name="Kaiqin L."/>
            <person name="Jian G."/>
        </authorList>
    </citation>
    <scope>NUCLEOTIDE SEQUENCE</scope>
    <source>
        <strain evidence="1">HDS5</strain>
    </source>
</reference>
<dbReference type="Proteomes" id="UP000682416">
    <property type="component" value="Chromosome"/>
</dbReference>
<sequence length="139" mass="14767">MRVTDVFAGTDERIDEHLWAQFEAEPVARVDSGRFGGDLVVEVELAPGVDPRGVVVLREGDTLVLARSADRAPLCRVDLDAPIGRPTLRRGTGGLTVTAPLTAPAPVAILPGLRPVSRSTGVRAALARLAARLRAPFTR</sequence>
<organism evidence="1 2">
    <name type="scientific">Nocardiopsis eucommiae</name>
    <dbReference type="NCBI Taxonomy" id="2831970"/>
    <lineage>
        <taxon>Bacteria</taxon>
        <taxon>Bacillati</taxon>
        <taxon>Actinomycetota</taxon>
        <taxon>Actinomycetes</taxon>
        <taxon>Streptosporangiales</taxon>
        <taxon>Nocardiopsidaceae</taxon>
        <taxon>Nocardiopsis</taxon>
    </lineage>
</organism>
<dbReference type="KEGG" id="nec:KGD82_17445"/>
<name>A0A975L8D4_9ACTN</name>
<dbReference type="AlphaFoldDB" id="A0A975L8D4"/>
<dbReference type="EMBL" id="CP074402">
    <property type="protein sequence ID" value="QVJ00493.1"/>
    <property type="molecule type" value="Genomic_DNA"/>
</dbReference>
<evidence type="ECO:0000313" key="1">
    <source>
        <dbReference type="EMBL" id="QVJ00493.1"/>
    </source>
</evidence>